<dbReference type="InterPro" id="IPR001841">
    <property type="entry name" value="Znf_RING"/>
</dbReference>
<keyword evidence="1 3" id="KW-0863">Zinc-finger</keyword>
<evidence type="ECO:0000259" key="6">
    <source>
        <dbReference type="PROSITE" id="PS50089"/>
    </source>
</evidence>
<comment type="caution">
    <text evidence="7">The sequence shown here is derived from an EMBL/GenBank/DDBJ whole genome shotgun (WGS) entry which is preliminary data.</text>
</comment>
<feature type="coiled-coil region" evidence="4">
    <location>
        <begin position="732"/>
        <end position="786"/>
    </location>
</feature>
<proteinExistence type="predicted"/>
<dbReference type="GeneID" id="9818590"/>
<evidence type="ECO:0000256" key="2">
    <source>
        <dbReference type="ARBA" id="ARBA00022833"/>
    </source>
</evidence>
<evidence type="ECO:0000256" key="5">
    <source>
        <dbReference type="SAM" id="MobiDB-lite"/>
    </source>
</evidence>
<keyword evidence="2" id="KW-0862">Zinc</keyword>
<gene>
    <name evidence="7" type="ORF">GCK72_003937</name>
</gene>
<organism evidence="7 8">
    <name type="scientific">Caenorhabditis remanei</name>
    <name type="common">Caenorhabditis vulgaris</name>
    <dbReference type="NCBI Taxonomy" id="31234"/>
    <lineage>
        <taxon>Eukaryota</taxon>
        <taxon>Metazoa</taxon>
        <taxon>Ecdysozoa</taxon>
        <taxon>Nematoda</taxon>
        <taxon>Chromadorea</taxon>
        <taxon>Rhabditida</taxon>
        <taxon>Rhabditina</taxon>
        <taxon>Rhabditomorpha</taxon>
        <taxon>Rhabditoidea</taxon>
        <taxon>Rhabditidae</taxon>
        <taxon>Peloderinae</taxon>
        <taxon>Caenorhabditis</taxon>
    </lineage>
</organism>
<dbReference type="EMBL" id="WUAV01000002">
    <property type="protein sequence ID" value="KAF1763991.1"/>
    <property type="molecule type" value="Genomic_DNA"/>
</dbReference>
<accession>A0A6A5HAU3</accession>
<dbReference type="Gene3D" id="3.30.40.10">
    <property type="entry name" value="Zinc/RING finger domain, C3HC4 (zinc finger)"/>
    <property type="match status" value="1"/>
</dbReference>
<dbReference type="GO" id="GO:0045121">
    <property type="term" value="C:membrane raft"/>
    <property type="evidence" value="ECO:0007669"/>
    <property type="project" value="TreeGrafter"/>
</dbReference>
<evidence type="ECO:0000256" key="1">
    <source>
        <dbReference type="ARBA" id="ARBA00022771"/>
    </source>
</evidence>
<dbReference type="PANTHER" id="PTHR21447:SF13">
    <property type="entry name" value="RING-TYPE DOMAIN-CONTAINING PROTEIN"/>
    <property type="match status" value="1"/>
</dbReference>
<dbReference type="AlphaFoldDB" id="A0A6A5HAU3"/>
<dbReference type="InterPro" id="IPR013083">
    <property type="entry name" value="Znf_RING/FYVE/PHD"/>
</dbReference>
<evidence type="ECO:0000313" key="7">
    <source>
        <dbReference type="EMBL" id="KAF1763991.1"/>
    </source>
</evidence>
<dbReference type="GO" id="GO:0008270">
    <property type="term" value="F:zinc ion binding"/>
    <property type="evidence" value="ECO:0007669"/>
    <property type="project" value="UniProtKB-KW"/>
</dbReference>
<dbReference type="InterPro" id="IPR056711">
    <property type="entry name" value="DUF7809"/>
</dbReference>
<feature type="coiled-coil region" evidence="4">
    <location>
        <begin position="583"/>
        <end position="641"/>
    </location>
</feature>
<evidence type="ECO:0000256" key="3">
    <source>
        <dbReference type="PROSITE-ProRule" id="PRU00175"/>
    </source>
</evidence>
<dbReference type="SUPFAM" id="SSF57850">
    <property type="entry name" value="RING/U-box"/>
    <property type="match status" value="1"/>
</dbReference>
<dbReference type="Pfam" id="PF13639">
    <property type="entry name" value="zf-RING_2"/>
    <property type="match status" value="1"/>
</dbReference>
<keyword evidence="1 3" id="KW-0479">Metal-binding</keyword>
<feature type="domain" description="RING-type" evidence="6">
    <location>
        <begin position="919"/>
        <end position="961"/>
    </location>
</feature>
<dbReference type="PROSITE" id="PS50089">
    <property type="entry name" value="ZF_RING_2"/>
    <property type="match status" value="1"/>
</dbReference>
<evidence type="ECO:0000256" key="4">
    <source>
        <dbReference type="SAM" id="Coils"/>
    </source>
</evidence>
<evidence type="ECO:0000313" key="8">
    <source>
        <dbReference type="Proteomes" id="UP000483820"/>
    </source>
</evidence>
<dbReference type="GO" id="GO:0045087">
    <property type="term" value="P:innate immune response"/>
    <property type="evidence" value="ECO:0007669"/>
    <property type="project" value="TreeGrafter"/>
</dbReference>
<dbReference type="CTD" id="9818590"/>
<feature type="region of interest" description="Disordered" evidence="5">
    <location>
        <begin position="884"/>
        <end position="909"/>
    </location>
</feature>
<sequence length="973" mass="113446">MAQFLKSPDHVLASNIVHSHVYFYILLKLHSFLPVFESIEAKKLVDDDGEEVIQKILDESNNKLRMYGSAKEIVENIKIFRSFPESFRLFHDYKHPLNATPIIYESLNGEKYLCKPDVYTIIQNIALHAITHQKSVMFHLLLAKFLKSKIMLIGGPVEFVKFDEKMFDEIEKEMREGEKKSVEQASAQRNNLEKFLLTKNYAAIVSKVHELNPTIWDDDMANALLRRLQSLSDTEIETKKEIVFGALINSCIMNRIEEIMAKRATLFISTPESSPITVRLFEDGEERYVMKAELYHALNRLSTGPKRFEIQSDGFIYNAMSFEDVKADSSALRFFAPNTAQYIFGIKLFQYVEEWPLSLFQQIHSVFDSNLNNQYFINLRVFNNLKKSINATYSSPPSPPPKDVRNAKKDGFTVQNLKNELKHLGLEKHFPEISDHAEIAHTEVMELKKERFLRTCDLYDAVEICQLRCIFNRVPELRIFLHHQKSCWRVLELRCDYCTGTEPFYENGRCEISIFAEAPKDNSIDTWLTGGRPVYKPIPERFKTVSKPYDPVLKLKTEKIETKTVKDSEKVYDDQDQRTGDVDKESEAKIEILRQKLMEKEEEIVNFKRDALIHEKTVKGFKELKEKIVDLEAREKEMIEARRRDAVVQIHTGQAWKADIVRYEAREKELIEERTRNELTHSKTVLENERLMRENASIRSNLKDSNERIKSEIDIRDKEIEKLGKKVVNYEKKQMNDESIRAKIEKENEELKKKIDEEMQKYEITIEQLEKENQDLKGSNELYCNNFNSINETVYRERQTFGTVQQQLVERISELERELISRNQPGNIGITDWIGEKRVMQEEIAEKTRQIAQVIESNVVLRTENEMNSRMVQNLLDRLSGISISSGVAPTPPPSGPSTSSWNRQNPTTRDSELEDVECVICLIDIKQRQKTIKCHQCRRRFHSKCASDWLKVKSECPACRGRLLDPHEFPAL</sequence>
<reference evidence="7 8" key="1">
    <citation type="submission" date="2019-12" db="EMBL/GenBank/DDBJ databases">
        <title>Chromosome-level assembly of the Caenorhabditis remanei genome.</title>
        <authorList>
            <person name="Teterina A.A."/>
            <person name="Willis J.H."/>
            <person name="Phillips P.C."/>
        </authorList>
    </citation>
    <scope>NUCLEOTIDE SEQUENCE [LARGE SCALE GENOMIC DNA]</scope>
    <source>
        <strain evidence="7 8">PX506</strain>
        <tissue evidence="7">Whole organism</tissue>
    </source>
</reference>
<dbReference type="Proteomes" id="UP000483820">
    <property type="component" value="Chromosome II"/>
</dbReference>
<dbReference type="RefSeq" id="XP_053588540.1">
    <property type="nucleotide sequence ID" value="XM_053724346.1"/>
</dbReference>
<dbReference type="PANTHER" id="PTHR21447">
    <property type="entry name" value="RING-TYPE DOMAIN-CONTAINING PROTEIN-RELATED"/>
    <property type="match status" value="1"/>
</dbReference>
<dbReference type="Pfam" id="PF25100">
    <property type="entry name" value="DUF7809"/>
    <property type="match status" value="1"/>
</dbReference>
<keyword evidence="4" id="KW-0175">Coiled coil</keyword>
<dbReference type="KEGG" id="crq:GCK72_003937"/>
<protein>
    <recommendedName>
        <fullName evidence="6">RING-type domain-containing protein</fullName>
    </recommendedName>
</protein>
<name>A0A6A5HAU3_CAERE</name>